<dbReference type="EC" id="2.7.13.3" evidence="3"/>
<dbReference type="EMBL" id="VJWX01000737">
    <property type="protein sequence ID" value="TVT17184.1"/>
    <property type="molecule type" value="Genomic_DNA"/>
</dbReference>
<evidence type="ECO:0000256" key="3">
    <source>
        <dbReference type="ARBA" id="ARBA00012438"/>
    </source>
</evidence>
<dbReference type="Pfam" id="PF00512">
    <property type="entry name" value="HisKA"/>
    <property type="match status" value="1"/>
</dbReference>
<name>A0A557ZYV9_9PSEU</name>
<comment type="catalytic activity">
    <reaction evidence="1">
        <text>ATP + protein L-histidine = ADP + protein N-phospho-L-histidine.</text>
        <dbReference type="EC" id="2.7.13.3"/>
    </reaction>
</comment>
<dbReference type="Gene3D" id="1.10.287.130">
    <property type="match status" value="1"/>
</dbReference>
<evidence type="ECO:0000256" key="9">
    <source>
        <dbReference type="ARBA" id="ARBA00023012"/>
    </source>
</evidence>
<sequence length="354" mass="37496">MTGWPLRARLTVWSVAVMALVLAGVGIGTVLHFQSAYDESIDTTLQARLHDLQTPGAVLTDPAGSTEGVEQLLDHGGGVLSGSRVLGDQSLLDRPELGTAAAGPLHTEHTVAPGLTGPVRILAAPASDGHIAVVAAGLAGREDAVADMRRELAVAFPLVLAAVAVGAYLVVGGALRPVERLRAHAERISAEDTHQQLPVPPTRDELARLGETLNAMLARLRTALDRERQFAADASHELRTPLSLLTTELELALRRPRSNPELAAALRSGLDETRRLTTLAQDLLLLARTEQHPSGPIVATTLAPLLTSLAHTSSDITVDCPPDLAARADPDSLDRALRNVLDNVQHHGHDPIHI</sequence>
<keyword evidence="8 10" id="KW-1133">Transmembrane helix</keyword>
<accession>A0A557ZYV9</accession>
<evidence type="ECO:0000256" key="1">
    <source>
        <dbReference type="ARBA" id="ARBA00000085"/>
    </source>
</evidence>
<dbReference type="RefSeq" id="WP_144593346.1">
    <property type="nucleotide sequence ID" value="NZ_VJWX01000737.1"/>
</dbReference>
<reference evidence="12 13" key="2">
    <citation type="submission" date="2019-08" db="EMBL/GenBank/DDBJ databases">
        <title>Amycolatopsis acidicola sp. nov., isolated from peat swamp forest soil.</title>
        <authorList>
            <person name="Srisuk N."/>
        </authorList>
    </citation>
    <scope>NUCLEOTIDE SEQUENCE [LARGE SCALE GENOMIC DNA]</scope>
    <source>
        <strain evidence="12 13">TBRC 6029</strain>
    </source>
</reference>
<dbReference type="Proteomes" id="UP000320011">
    <property type="component" value="Unassembled WGS sequence"/>
</dbReference>
<reference evidence="12 13" key="1">
    <citation type="submission" date="2019-07" db="EMBL/GenBank/DDBJ databases">
        <authorList>
            <person name="Duangmal K."/>
            <person name="Teo W.F.A."/>
        </authorList>
    </citation>
    <scope>NUCLEOTIDE SEQUENCE [LARGE SCALE GENOMIC DNA]</scope>
    <source>
        <strain evidence="12 13">TBRC 6029</strain>
    </source>
</reference>
<evidence type="ECO:0000256" key="10">
    <source>
        <dbReference type="SAM" id="Phobius"/>
    </source>
</evidence>
<gene>
    <name evidence="12" type="ORF">FNH05_36230</name>
</gene>
<proteinExistence type="predicted"/>
<keyword evidence="13" id="KW-1185">Reference proteome</keyword>
<evidence type="ECO:0000313" key="12">
    <source>
        <dbReference type="EMBL" id="TVT17184.1"/>
    </source>
</evidence>
<dbReference type="AlphaFoldDB" id="A0A557ZYV9"/>
<keyword evidence="9" id="KW-0902">Two-component regulatory system</keyword>
<dbReference type="SUPFAM" id="SSF158472">
    <property type="entry name" value="HAMP domain-like"/>
    <property type="match status" value="1"/>
</dbReference>
<dbReference type="InterPro" id="IPR050428">
    <property type="entry name" value="TCS_sensor_his_kinase"/>
</dbReference>
<dbReference type="Gene3D" id="6.10.340.10">
    <property type="match status" value="1"/>
</dbReference>
<evidence type="ECO:0000256" key="4">
    <source>
        <dbReference type="ARBA" id="ARBA00022553"/>
    </source>
</evidence>
<dbReference type="InterPro" id="IPR036097">
    <property type="entry name" value="HisK_dim/P_sf"/>
</dbReference>
<dbReference type="GO" id="GO:0005886">
    <property type="term" value="C:plasma membrane"/>
    <property type="evidence" value="ECO:0007669"/>
    <property type="project" value="UniProtKB-SubCell"/>
</dbReference>
<evidence type="ECO:0000256" key="8">
    <source>
        <dbReference type="ARBA" id="ARBA00022989"/>
    </source>
</evidence>
<keyword evidence="7" id="KW-0418">Kinase</keyword>
<dbReference type="SMART" id="SM00388">
    <property type="entry name" value="HisKA"/>
    <property type="match status" value="1"/>
</dbReference>
<keyword evidence="4" id="KW-0597">Phosphoprotein</keyword>
<organism evidence="12 13">
    <name type="scientific">Amycolatopsis rhizosphaerae</name>
    <dbReference type="NCBI Taxonomy" id="2053003"/>
    <lineage>
        <taxon>Bacteria</taxon>
        <taxon>Bacillati</taxon>
        <taxon>Actinomycetota</taxon>
        <taxon>Actinomycetes</taxon>
        <taxon>Pseudonocardiales</taxon>
        <taxon>Pseudonocardiaceae</taxon>
        <taxon>Amycolatopsis</taxon>
    </lineage>
</organism>
<feature type="transmembrane region" description="Helical" evidence="10">
    <location>
        <begin position="12"/>
        <end position="33"/>
    </location>
</feature>
<dbReference type="InterPro" id="IPR003661">
    <property type="entry name" value="HisK_dim/P_dom"/>
</dbReference>
<dbReference type="GO" id="GO:0000155">
    <property type="term" value="F:phosphorelay sensor kinase activity"/>
    <property type="evidence" value="ECO:0007669"/>
    <property type="project" value="InterPro"/>
</dbReference>
<dbReference type="CDD" id="cd06225">
    <property type="entry name" value="HAMP"/>
    <property type="match status" value="1"/>
</dbReference>
<evidence type="ECO:0000313" key="13">
    <source>
        <dbReference type="Proteomes" id="UP000320011"/>
    </source>
</evidence>
<feature type="non-terminal residue" evidence="12">
    <location>
        <position position="354"/>
    </location>
</feature>
<dbReference type="InterPro" id="IPR003660">
    <property type="entry name" value="HAMP_dom"/>
</dbReference>
<evidence type="ECO:0000256" key="2">
    <source>
        <dbReference type="ARBA" id="ARBA00004236"/>
    </source>
</evidence>
<comment type="subcellular location">
    <subcellularLocation>
        <location evidence="2">Cell membrane</location>
    </subcellularLocation>
</comment>
<feature type="domain" description="HAMP" evidence="11">
    <location>
        <begin position="172"/>
        <end position="225"/>
    </location>
</feature>
<evidence type="ECO:0000256" key="7">
    <source>
        <dbReference type="ARBA" id="ARBA00022777"/>
    </source>
</evidence>
<evidence type="ECO:0000256" key="5">
    <source>
        <dbReference type="ARBA" id="ARBA00022679"/>
    </source>
</evidence>
<feature type="transmembrane region" description="Helical" evidence="10">
    <location>
        <begin position="152"/>
        <end position="175"/>
    </location>
</feature>
<dbReference type="CDD" id="cd00082">
    <property type="entry name" value="HisKA"/>
    <property type="match status" value="1"/>
</dbReference>
<dbReference type="SUPFAM" id="SSF47384">
    <property type="entry name" value="Homodimeric domain of signal transducing histidine kinase"/>
    <property type="match status" value="1"/>
</dbReference>
<keyword evidence="6 10" id="KW-0812">Transmembrane</keyword>
<keyword evidence="10" id="KW-0472">Membrane</keyword>
<dbReference type="OrthoDB" id="9786919at2"/>
<dbReference type="SMART" id="SM00304">
    <property type="entry name" value="HAMP"/>
    <property type="match status" value="1"/>
</dbReference>
<evidence type="ECO:0000259" key="11">
    <source>
        <dbReference type="PROSITE" id="PS50885"/>
    </source>
</evidence>
<dbReference type="PANTHER" id="PTHR45436">
    <property type="entry name" value="SENSOR HISTIDINE KINASE YKOH"/>
    <property type="match status" value="1"/>
</dbReference>
<keyword evidence="5" id="KW-0808">Transferase</keyword>
<dbReference type="Pfam" id="PF00672">
    <property type="entry name" value="HAMP"/>
    <property type="match status" value="1"/>
</dbReference>
<dbReference type="PROSITE" id="PS50885">
    <property type="entry name" value="HAMP"/>
    <property type="match status" value="1"/>
</dbReference>
<comment type="caution">
    <text evidence="12">The sequence shown here is derived from an EMBL/GenBank/DDBJ whole genome shotgun (WGS) entry which is preliminary data.</text>
</comment>
<protein>
    <recommendedName>
        <fullName evidence="3">histidine kinase</fullName>
        <ecNumber evidence="3">2.7.13.3</ecNumber>
    </recommendedName>
</protein>
<evidence type="ECO:0000256" key="6">
    <source>
        <dbReference type="ARBA" id="ARBA00022692"/>
    </source>
</evidence>
<dbReference type="PANTHER" id="PTHR45436:SF5">
    <property type="entry name" value="SENSOR HISTIDINE KINASE TRCS"/>
    <property type="match status" value="1"/>
</dbReference>